<gene>
    <name evidence="2" type="ORF">ABEB36_010218</name>
</gene>
<dbReference type="Proteomes" id="UP001566132">
    <property type="component" value="Unassembled WGS sequence"/>
</dbReference>
<keyword evidence="1" id="KW-0472">Membrane</keyword>
<dbReference type="EMBL" id="JBDJPC010000007">
    <property type="protein sequence ID" value="KAL1494649.1"/>
    <property type="molecule type" value="Genomic_DNA"/>
</dbReference>
<evidence type="ECO:0000313" key="2">
    <source>
        <dbReference type="EMBL" id="KAL1494649.1"/>
    </source>
</evidence>
<accession>A0ABD1EIY1</accession>
<name>A0ABD1EIY1_HYPHA</name>
<keyword evidence="3" id="KW-1185">Reference proteome</keyword>
<proteinExistence type="predicted"/>
<keyword evidence="1" id="KW-1133">Transmembrane helix</keyword>
<evidence type="ECO:0008006" key="4">
    <source>
        <dbReference type="Google" id="ProtNLM"/>
    </source>
</evidence>
<dbReference type="AlphaFoldDB" id="A0ABD1EIY1"/>
<feature type="transmembrane region" description="Helical" evidence="1">
    <location>
        <begin position="160"/>
        <end position="182"/>
    </location>
</feature>
<organism evidence="2 3">
    <name type="scientific">Hypothenemus hampei</name>
    <name type="common">Coffee berry borer</name>
    <dbReference type="NCBI Taxonomy" id="57062"/>
    <lineage>
        <taxon>Eukaryota</taxon>
        <taxon>Metazoa</taxon>
        <taxon>Ecdysozoa</taxon>
        <taxon>Arthropoda</taxon>
        <taxon>Hexapoda</taxon>
        <taxon>Insecta</taxon>
        <taxon>Pterygota</taxon>
        <taxon>Neoptera</taxon>
        <taxon>Endopterygota</taxon>
        <taxon>Coleoptera</taxon>
        <taxon>Polyphaga</taxon>
        <taxon>Cucujiformia</taxon>
        <taxon>Curculionidae</taxon>
        <taxon>Scolytinae</taxon>
        <taxon>Hypothenemus</taxon>
    </lineage>
</organism>
<feature type="transmembrane region" description="Helical" evidence="1">
    <location>
        <begin position="240"/>
        <end position="263"/>
    </location>
</feature>
<evidence type="ECO:0000313" key="3">
    <source>
        <dbReference type="Proteomes" id="UP001566132"/>
    </source>
</evidence>
<feature type="transmembrane region" description="Helical" evidence="1">
    <location>
        <begin position="112"/>
        <end position="132"/>
    </location>
</feature>
<comment type="caution">
    <text evidence="2">The sequence shown here is derived from an EMBL/GenBank/DDBJ whole genome shotgun (WGS) entry which is preliminary data.</text>
</comment>
<keyword evidence="1" id="KW-0812">Transmembrane</keyword>
<sequence length="350" mass="41229">MELKLRYNRSPIVNRCLMFHEMNSRSLIPRVDRFVKFHRKYNKFIIYPCVIFCVTVLMAQLCFYTVTLNSLFFLLHEKFALQSKKFNELLSPGISNVELETKKIIRATSSKVESLLFIYLGISFTVSTTTFYDAIFSEDIFQLQSFILKDSILFRPVQGILYFLFLIWVTTPNVLLPMYYLIPMLYCKIRLLQMIDYTIKINHAGETFDADDMLEIIKTLIEDRIKIKEYHQKIFGGNQFYVNVYILNEVIILGTYSLLAIFYSTPLKTHGLIVCAGYVFYCYTLCEFAQEYSDSAVLCANAVSSLKWYQWDVKCQKSYLTMLLQFSQELRTPIFHFLDLDLEFFKKDSI</sequence>
<feature type="transmembrane region" description="Helical" evidence="1">
    <location>
        <begin position="45"/>
        <end position="75"/>
    </location>
</feature>
<reference evidence="2 3" key="1">
    <citation type="submission" date="2024-05" db="EMBL/GenBank/DDBJ databases">
        <title>Genetic variation in Jamaican populations of the coffee berry borer (Hypothenemus hampei).</title>
        <authorList>
            <person name="Errbii M."/>
            <person name="Myrie A."/>
        </authorList>
    </citation>
    <scope>NUCLEOTIDE SEQUENCE [LARGE SCALE GENOMIC DNA]</scope>
    <source>
        <strain evidence="2">JA-Hopewell-2020-01-JO</strain>
        <tissue evidence="2">Whole body</tissue>
    </source>
</reference>
<protein>
    <recommendedName>
        <fullName evidence="4">Odorant receptor</fullName>
    </recommendedName>
</protein>
<evidence type="ECO:0000256" key="1">
    <source>
        <dbReference type="SAM" id="Phobius"/>
    </source>
</evidence>